<comment type="cofactor">
    <cofactor evidence="1">
        <name>Mg(2+)</name>
        <dbReference type="ChEBI" id="CHEBI:18420"/>
    </cofactor>
</comment>
<evidence type="ECO:0000313" key="7">
    <source>
        <dbReference type="EMBL" id="AUD05716.1"/>
    </source>
</evidence>
<sequence>MKLFLYCLFLTTLSHLTSLAQTETYAEKLGFPKGKKVVIFHVDDAGMSYESNVGTMNALDKGIANSTSVMMPCGWVPQFFDYLKQHPTVDAGVHLTLTSEWNNYRWSPLVGRDKAPGLYDEQGAFWHSVAQVVEHASADEVEAEIRAQLARYRAFGVQPTHMDSHMGTLFEPKFIMRYVKVAIEEKIPVLFPAGHATLIFKANNVPVQMQQLAQQVGKQLWDAGLPVLDDLDGTSYGWNLPTGTPVTDANIQKNKTQKFIELLNSAKPGLTYIIMHCTAPTPIFDQISGSGQSRKGDMLAMMDPALKAFVEKEGIIVTTWRELMERRKTKSERAKE</sequence>
<dbReference type="GO" id="GO:0046872">
    <property type="term" value="F:metal ion binding"/>
    <property type="evidence" value="ECO:0007669"/>
    <property type="project" value="UniProtKB-KW"/>
</dbReference>
<dbReference type="Gene3D" id="3.20.20.370">
    <property type="entry name" value="Glycoside hydrolase/deacetylase"/>
    <property type="match status" value="1"/>
</dbReference>
<dbReference type="InterPro" id="IPR006879">
    <property type="entry name" value="YdjC-like"/>
</dbReference>
<evidence type="ECO:0008006" key="9">
    <source>
        <dbReference type="Google" id="ProtNLM"/>
    </source>
</evidence>
<keyword evidence="6" id="KW-0732">Signal</keyword>
<dbReference type="EMBL" id="CP025096">
    <property type="protein sequence ID" value="AUD05716.1"/>
    <property type="molecule type" value="Genomic_DNA"/>
</dbReference>
<keyword evidence="2" id="KW-0479">Metal-binding</keyword>
<feature type="chain" id="PRO_5014597002" description="ChbG/HpnK family deacetylase" evidence="6">
    <location>
        <begin position="21"/>
        <end position="336"/>
    </location>
</feature>
<evidence type="ECO:0000256" key="6">
    <source>
        <dbReference type="SAM" id="SignalP"/>
    </source>
</evidence>
<dbReference type="GO" id="GO:0019213">
    <property type="term" value="F:deacetylase activity"/>
    <property type="evidence" value="ECO:0007669"/>
    <property type="project" value="TreeGrafter"/>
</dbReference>
<keyword evidence="8" id="KW-1185">Reference proteome</keyword>
<dbReference type="GO" id="GO:0005975">
    <property type="term" value="P:carbohydrate metabolic process"/>
    <property type="evidence" value="ECO:0007669"/>
    <property type="project" value="InterPro"/>
</dbReference>
<dbReference type="RefSeq" id="WP_100992269.1">
    <property type="nucleotide sequence ID" value="NZ_CP025096.1"/>
</dbReference>
<dbReference type="OrthoDB" id="9774177at2"/>
<dbReference type="AlphaFoldDB" id="A0A2K8Z747"/>
<dbReference type="PANTHER" id="PTHR31609">
    <property type="entry name" value="YDJC DEACETYLASE FAMILY MEMBER"/>
    <property type="match status" value="1"/>
</dbReference>
<proteinExistence type="predicted"/>
<evidence type="ECO:0000256" key="4">
    <source>
        <dbReference type="ARBA" id="ARBA00022842"/>
    </source>
</evidence>
<reference evidence="7 8" key="1">
    <citation type="submission" date="2017-11" db="EMBL/GenBank/DDBJ databases">
        <title>Taxonomic description and genome sequences of Spirosoma HA7 sp. nov., isolated from pollen microhabitat of Corylus avellana.</title>
        <authorList>
            <person name="Ambika Manirajan B."/>
            <person name="Suarez C."/>
            <person name="Ratering S."/>
            <person name="Geissler-Plaum R."/>
            <person name="Cardinale M."/>
            <person name="Sylvia S."/>
        </authorList>
    </citation>
    <scope>NUCLEOTIDE SEQUENCE [LARGE SCALE GENOMIC DNA]</scope>
    <source>
        <strain evidence="7 8">HA7</strain>
    </source>
</reference>
<dbReference type="CDD" id="cd10802">
    <property type="entry name" value="YdjC_TTHB029_like"/>
    <property type="match status" value="1"/>
</dbReference>
<dbReference type="PANTHER" id="PTHR31609:SF1">
    <property type="entry name" value="CARBOHYDRATE DEACETYLASE"/>
    <property type="match status" value="1"/>
</dbReference>
<keyword evidence="3" id="KW-0378">Hydrolase</keyword>
<feature type="signal peptide" evidence="6">
    <location>
        <begin position="1"/>
        <end position="20"/>
    </location>
</feature>
<dbReference type="InterPro" id="IPR011330">
    <property type="entry name" value="Glyco_hydro/deAcase_b/a-brl"/>
</dbReference>
<dbReference type="GO" id="GO:0016787">
    <property type="term" value="F:hydrolase activity"/>
    <property type="evidence" value="ECO:0007669"/>
    <property type="project" value="UniProtKB-KW"/>
</dbReference>
<name>A0A2K8Z747_9BACT</name>
<protein>
    <recommendedName>
        <fullName evidence="9">ChbG/HpnK family deacetylase</fullName>
    </recommendedName>
</protein>
<accession>A0A2K8Z747</accession>
<evidence type="ECO:0000256" key="1">
    <source>
        <dbReference type="ARBA" id="ARBA00001946"/>
    </source>
</evidence>
<evidence type="ECO:0000256" key="3">
    <source>
        <dbReference type="ARBA" id="ARBA00022801"/>
    </source>
</evidence>
<dbReference type="KEGG" id="spir:CWM47_30060"/>
<dbReference type="Proteomes" id="UP000232883">
    <property type="component" value="Chromosome"/>
</dbReference>
<dbReference type="Pfam" id="PF04794">
    <property type="entry name" value="YdjC"/>
    <property type="match status" value="1"/>
</dbReference>
<keyword evidence="5" id="KW-0119">Carbohydrate metabolism</keyword>
<evidence type="ECO:0000256" key="2">
    <source>
        <dbReference type="ARBA" id="ARBA00022723"/>
    </source>
</evidence>
<dbReference type="SUPFAM" id="SSF88713">
    <property type="entry name" value="Glycoside hydrolase/deacetylase"/>
    <property type="match status" value="1"/>
</dbReference>
<organism evidence="7 8">
    <name type="scientific">Spirosoma pollinicola</name>
    <dbReference type="NCBI Taxonomy" id="2057025"/>
    <lineage>
        <taxon>Bacteria</taxon>
        <taxon>Pseudomonadati</taxon>
        <taxon>Bacteroidota</taxon>
        <taxon>Cytophagia</taxon>
        <taxon>Cytophagales</taxon>
        <taxon>Cytophagaceae</taxon>
        <taxon>Spirosoma</taxon>
    </lineage>
</organism>
<gene>
    <name evidence="7" type="ORF">CWM47_30060</name>
</gene>
<keyword evidence="4" id="KW-0460">Magnesium</keyword>
<evidence type="ECO:0000256" key="5">
    <source>
        <dbReference type="ARBA" id="ARBA00023277"/>
    </source>
</evidence>
<evidence type="ECO:0000313" key="8">
    <source>
        <dbReference type="Proteomes" id="UP000232883"/>
    </source>
</evidence>